<dbReference type="InterPro" id="IPR028994">
    <property type="entry name" value="Integrin_alpha_N"/>
</dbReference>
<organism evidence="2 3">
    <name type="scientific">Steroidobacter gossypii</name>
    <dbReference type="NCBI Taxonomy" id="2805490"/>
    <lineage>
        <taxon>Bacteria</taxon>
        <taxon>Pseudomonadati</taxon>
        <taxon>Pseudomonadota</taxon>
        <taxon>Gammaproteobacteria</taxon>
        <taxon>Steroidobacterales</taxon>
        <taxon>Steroidobacteraceae</taxon>
        <taxon>Steroidobacter</taxon>
    </lineage>
</organism>
<keyword evidence="3" id="KW-1185">Reference proteome</keyword>
<evidence type="ECO:0000313" key="3">
    <source>
        <dbReference type="Proteomes" id="UP000661077"/>
    </source>
</evidence>
<dbReference type="SUPFAM" id="SSF69318">
    <property type="entry name" value="Integrin alpha N-terminal domain"/>
    <property type="match status" value="1"/>
</dbReference>
<dbReference type="Proteomes" id="UP000661077">
    <property type="component" value="Unassembled WGS sequence"/>
</dbReference>
<evidence type="ECO:0000256" key="1">
    <source>
        <dbReference type="SAM" id="SignalP"/>
    </source>
</evidence>
<feature type="chain" id="PRO_5045322938" evidence="1">
    <location>
        <begin position="26"/>
        <end position="494"/>
    </location>
</feature>
<comment type="caution">
    <text evidence="2">The sequence shown here is derived from an EMBL/GenBank/DDBJ whole genome shotgun (WGS) entry which is preliminary data.</text>
</comment>
<dbReference type="RefSeq" id="WP_203168677.1">
    <property type="nucleotide sequence ID" value="NZ_JAEVLS010000004.1"/>
</dbReference>
<evidence type="ECO:0000313" key="2">
    <source>
        <dbReference type="EMBL" id="MBM0106556.1"/>
    </source>
</evidence>
<name>A0ABS1X006_9GAMM</name>
<sequence length="494" mass="54470">MSNKILGGLVAMALWALTAASPAVAGEYQGFADRYSVQVGDLNMDGRQDLHLKFKPPVLPIMLDDIAIPIAPRIPVQDFVLQQNSSGGFTLVSNLTAAQQATIRSWGEIAAQLIYGDFNVDGVIDVLIREVSNFVPGAKDAIVFAPLNHGAAPAHVRNWDAGLEWFVRDVVGWVEDPQHYYDPGLVYACQPRLVWIPIYEGDEFGNVWYRWEPVQVVVCGTYLDTTNYSVPALEFLNEFIYSLRFGDLWPQVDEAPQVSQILKTVLGIPIMRDTLESGGANWGVESSLAPALIDPDSPDTRDSFFARLRLDSLFKVFRKLVIDTFCDPPGTPHSYEMENKVCPAGAAGCTQSDVYFGEMLYHPVTGYWDRKRPFIDGEIGYARMGCTWEIPGACDPLSLLGWKGVGILDGGPIQVTRYDAEYRYQNQTLPGHLFHSGTVNRWSQPDPTGGVKIRTVGGGTGACPVVNELGGLYIFWTLDRFIECHIAGGCGKAH</sequence>
<reference evidence="2 3" key="1">
    <citation type="journal article" date="2021" name="Int. J. Syst. Evol. Microbiol.">
        <title>Steroidobacter gossypii sp. nov., isolated from soil of cotton cropping field.</title>
        <authorList>
            <person name="Huang R."/>
            <person name="Yang S."/>
            <person name="Zhen C."/>
            <person name="Liu W."/>
        </authorList>
    </citation>
    <scope>NUCLEOTIDE SEQUENCE [LARGE SCALE GENOMIC DNA]</scope>
    <source>
        <strain evidence="2 3">S1-65</strain>
    </source>
</reference>
<proteinExistence type="predicted"/>
<accession>A0ABS1X006</accession>
<keyword evidence="1" id="KW-0732">Signal</keyword>
<feature type="signal peptide" evidence="1">
    <location>
        <begin position="1"/>
        <end position="25"/>
    </location>
</feature>
<gene>
    <name evidence="2" type="ORF">JM946_17645</name>
</gene>
<protein>
    <submittedName>
        <fullName evidence="2">Uncharacterized protein</fullName>
    </submittedName>
</protein>
<dbReference type="EMBL" id="JAEVLS010000004">
    <property type="protein sequence ID" value="MBM0106556.1"/>
    <property type="molecule type" value="Genomic_DNA"/>
</dbReference>